<dbReference type="Gene3D" id="3.30.565.10">
    <property type="entry name" value="Histidine kinase-like ATPase, C-terminal domain"/>
    <property type="match status" value="1"/>
</dbReference>
<evidence type="ECO:0000313" key="3">
    <source>
        <dbReference type="Proteomes" id="UP001368654"/>
    </source>
</evidence>
<feature type="domain" description="Histidine kinase/HSP90-like ATPase" evidence="1">
    <location>
        <begin position="20"/>
        <end position="131"/>
    </location>
</feature>
<dbReference type="RefSeq" id="WP_337336885.1">
    <property type="nucleotide sequence ID" value="NZ_JBBDGL010000001.1"/>
</dbReference>
<organism evidence="2 3">
    <name type="scientific">Microbacterium marmarense</name>
    <dbReference type="NCBI Taxonomy" id="3122051"/>
    <lineage>
        <taxon>Bacteria</taxon>
        <taxon>Bacillati</taxon>
        <taxon>Actinomycetota</taxon>
        <taxon>Actinomycetes</taxon>
        <taxon>Micrococcales</taxon>
        <taxon>Microbacteriaceae</taxon>
        <taxon>Microbacterium</taxon>
    </lineage>
</organism>
<reference evidence="2 3" key="1">
    <citation type="submission" date="2024-02" db="EMBL/GenBank/DDBJ databases">
        <authorList>
            <person name="Saticioglu I.B."/>
        </authorList>
    </citation>
    <scope>NUCLEOTIDE SEQUENCE [LARGE SCALE GENOMIC DNA]</scope>
    <source>
        <strain evidence="2 3">Mu-86</strain>
    </source>
</reference>
<comment type="caution">
    <text evidence="2">The sequence shown here is derived from an EMBL/GenBank/DDBJ whole genome shotgun (WGS) entry which is preliminary data.</text>
</comment>
<dbReference type="GO" id="GO:0005524">
    <property type="term" value="F:ATP binding"/>
    <property type="evidence" value="ECO:0007669"/>
    <property type="project" value="UniProtKB-KW"/>
</dbReference>
<dbReference type="EMBL" id="JBBDGL010000001">
    <property type="protein sequence ID" value="MEJ1154448.1"/>
    <property type="molecule type" value="Genomic_DNA"/>
</dbReference>
<gene>
    <name evidence="2" type="ORF">WDU96_02405</name>
</gene>
<name>A0ABU8LRF1_9MICO</name>
<proteinExistence type="predicted"/>
<dbReference type="InterPro" id="IPR036890">
    <property type="entry name" value="HATPase_C_sf"/>
</dbReference>
<protein>
    <submittedName>
        <fullName evidence="2">ATP-binding protein</fullName>
    </submittedName>
</protein>
<keyword evidence="2" id="KW-0067">ATP-binding</keyword>
<dbReference type="CDD" id="cd16936">
    <property type="entry name" value="HATPase_RsbW-like"/>
    <property type="match status" value="1"/>
</dbReference>
<evidence type="ECO:0000259" key="1">
    <source>
        <dbReference type="Pfam" id="PF13581"/>
    </source>
</evidence>
<evidence type="ECO:0000313" key="2">
    <source>
        <dbReference type="EMBL" id="MEJ1154448.1"/>
    </source>
</evidence>
<dbReference type="Proteomes" id="UP001368654">
    <property type="component" value="Unassembled WGS sequence"/>
</dbReference>
<accession>A0ABU8LRF1</accession>
<keyword evidence="2" id="KW-0547">Nucleotide-binding</keyword>
<sequence length="138" mass="15013">MPTERTEHVCGRVGADLTDRVLDALAALWESGPPVPAEDREPFALAVSEIAANIVEHASAREPVHVSLTLTMTETMLEAVFTDTADPALIDLSSIQMPDWHAESGRGLALALATLDELVHETHEGNTWRLRRVVRGVV</sequence>
<keyword evidence="3" id="KW-1185">Reference proteome</keyword>
<dbReference type="Pfam" id="PF13581">
    <property type="entry name" value="HATPase_c_2"/>
    <property type="match status" value="1"/>
</dbReference>
<dbReference type="InterPro" id="IPR003594">
    <property type="entry name" value="HATPase_dom"/>
</dbReference>